<dbReference type="InterPro" id="IPR036049">
    <property type="entry name" value="Ribosomal_uL29_sf"/>
</dbReference>
<evidence type="ECO:0000313" key="8">
    <source>
        <dbReference type="Proteomes" id="UP000000390"/>
    </source>
</evidence>
<dbReference type="PROSITE" id="PS00579">
    <property type="entry name" value="RIBOSOMAL_L29"/>
    <property type="match status" value="1"/>
</dbReference>
<reference evidence="6 8" key="1">
    <citation type="journal article" date="2010" name="J. Bacteriol.">
        <title>Complete genome sequence of Halalkalicoccus jeotgali B3(T), an extremely halophilic archaeon.</title>
        <authorList>
            <person name="Roh S.W."/>
            <person name="Nam Y.D."/>
            <person name="Nam S.H."/>
            <person name="Choi S.H."/>
            <person name="Park H.S."/>
            <person name="Bae J.W."/>
        </authorList>
    </citation>
    <scope>NUCLEOTIDE SEQUENCE [LARGE SCALE GENOMIC DNA]</scope>
    <source>
        <strain evidence="6">B3</strain>
        <strain evidence="8">DSM 18796 / CECT 7217 / JCM 14584 / KCTC 4019 / B3</strain>
    </source>
</reference>
<evidence type="ECO:0000256" key="2">
    <source>
        <dbReference type="ARBA" id="ARBA00022980"/>
    </source>
</evidence>
<protein>
    <recommendedName>
        <fullName evidence="4 5">Large ribosomal subunit protein uL29</fullName>
    </recommendedName>
</protein>
<dbReference type="eggNOG" id="arCOG00785">
    <property type="taxonomic scope" value="Archaea"/>
</dbReference>
<evidence type="ECO:0000313" key="6">
    <source>
        <dbReference type="EMBL" id="ADJ14404.1"/>
    </source>
</evidence>
<dbReference type="NCBIfam" id="TIGR00012">
    <property type="entry name" value="L29"/>
    <property type="match status" value="1"/>
</dbReference>
<dbReference type="FunFam" id="1.10.287.310:FF:000001">
    <property type="entry name" value="50S ribosomal protein L29"/>
    <property type="match status" value="1"/>
</dbReference>
<dbReference type="GO" id="GO:0003735">
    <property type="term" value="F:structural constituent of ribosome"/>
    <property type="evidence" value="ECO:0007669"/>
    <property type="project" value="InterPro"/>
</dbReference>
<dbReference type="InterPro" id="IPR001854">
    <property type="entry name" value="Ribosomal_uL29"/>
</dbReference>
<dbReference type="RefSeq" id="WP_008414519.1">
    <property type="nucleotide sequence ID" value="NC_014297.1"/>
</dbReference>
<dbReference type="GO" id="GO:0006412">
    <property type="term" value="P:translation"/>
    <property type="evidence" value="ECO:0007669"/>
    <property type="project" value="UniProtKB-UniRule"/>
</dbReference>
<dbReference type="HAMAP" id="MF_00374">
    <property type="entry name" value="Ribosomal_uL29"/>
    <property type="match status" value="1"/>
</dbReference>
<dbReference type="EMBL" id="AOHV01000009">
    <property type="protein sequence ID" value="ELY40665.1"/>
    <property type="molecule type" value="Genomic_DNA"/>
</dbReference>
<keyword evidence="2 5" id="KW-0689">Ribosomal protein</keyword>
<dbReference type="AlphaFoldDB" id="D8J9J2"/>
<dbReference type="CDD" id="cd00427">
    <property type="entry name" value="Ribosomal_L29_HIP"/>
    <property type="match status" value="1"/>
</dbReference>
<evidence type="ECO:0000256" key="1">
    <source>
        <dbReference type="ARBA" id="ARBA00009254"/>
    </source>
</evidence>
<evidence type="ECO:0000313" key="9">
    <source>
        <dbReference type="Proteomes" id="UP000011645"/>
    </source>
</evidence>
<dbReference type="OrthoDB" id="11736at2157"/>
<dbReference type="InterPro" id="IPR018254">
    <property type="entry name" value="Ribosomal_uL29_CS"/>
</dbReference>
<dbReference type="Proteomes" id="UP000000390">
    <property type="component" value="Chromosome"/>
</dbReference>
<proteinExistence type="inferred from homology"/>
<name>D8J9J2_HALJB</name>
<evidence type="ECO:0000256" key="4">
    <source>
        <dbReference type="ARBA" id="ARBA00035204"/>
    </source>
</evidence>
<sequence>MAILHPAEIRDMTPAEREAEVEELRTELLNMKAVQAAGGAPENPGRIGELKRTIARVKTIQGEEGDDTDSTEA</sequence>
<evidence type="ECO:0000256" key="5">
    <source>
        <dbReference type="HAMAP-Rule" id="MF_00374"/>
    </source>
</evidence>
<comment type="similarity">
    <text evidence="1 5">Belongs to the universal ribosomal protein uL29 family.</text>
</comment>
<evidence type="ECO:0000256" key="3">
    <source>
        <dbReference type="ARBA" id="ARBA00023274"/>
    </source>
</evidence>
<dbReference type="HOGENOM" id="CLU_158491_2_2_2"/>
<keyword evidence="3 5" id="KW-0687">Ribonucleoprotein</keyword>
<evidence type="ECO:0000313" key="7">
    <source>
        <dbReference type="EMBL" id="ELY40665.1"/>
    </source>
</evidence>
<dbReference type="Proteomes" id="UP000011645">
    <property type="component" value="Unassembled WGS sequence"/>
</dbReference>
<reference evidence="7 9" key="2">
    <citation type="journal article" date="2014" name="PLoS Genet.">
        <title>Phylogenetically driven sequencing of extremely halophilic archaea reveals strategies for static and dynamic osmo-response.</title>
        <authorList>
            <person name="Becker E.A."/>
            <person name="Seitzer P.M."/>
            <person name="Tritt A."/>
            <person name="Larsen D."/>
            <person name="Krusor M."/>
            <person name="Yao A.I."/>
            <person name="Wu D."/>
            <person name="Madern D."/>
            <person name="Eisen J.A."/>
            <person name="Darling A.E."/>
            <person name="Facciotti M.T."/>
        </authorList>
    </citation>
    <scope>NUCLEOTIDE SEQUENCE [LARGE SCALE GENOMIC DNA]</scope>
    <source>
        <strain evidence="7">B3</strain>
        <strain evidence="9">DSM 18796 / CECT 7217 / JCM 14584 / KCTC 4019 / B3</strain>
    </source>
</reference>
<dbReference type="SUPFAM" id="SSF46561">
    <property type="entry name" value="Ribosomal protein L29 (L29p)"/>
    <property type="match status" value="1"/>
</dbReference>
<dbReference type="EMBL" id="CP002062">
    <property type="protein sequence ID" value="ADJ14404.1"/>
    <property type="molecule type" value="Genomic_DNA"/>
</dbReference>
<gene>
    <name evidence="5" type="primary">rpl29</name>
    <name evidence="6" type="ordered locus">HacjB3_05065</name>
    <name evidence="7" type="ORF">C497_03442</name>
</gene>
<dbReference type="GO" id="GO:0005840">
    <property type="term" value="C:ribosome"/>
    <property type="evidence" value="ECO:0007669"/>
    <property type="project" value="UniProtKB-KW"/>
</dbReference>
<dbReference type="STRING" id="795797.HacjB3_05065"/>
<organism evidence="6 8">
    <name type="scientific">Halalkalicoccus jeotgali (strain DSM 18796 / CECT 7217 / JCM 14584 / KCTC 4019 / B3)</name>
    <dbReference type="NCBI Taxonomy" id="795797"/>
    <lineage>
        <taxon>Archaea</taxon>
        <taxon>Methanobacteriati</taxon>
        <taxon>Methanobacteriota</taxon>
        <taxon>Stenosarchaea group</taxon>
        <taxon>Halobacteria</taxon>
        <taxon>Halobacteriales</taxon>
        <taxon>Halococcaceae</taxon>
        <taxon>Halalkalicoccus</taxon>
    </lineage>
</organism>
<dbReference type="GeneID" id="9418817"/>
<dbReference type="KEGG" id="hje:HacjB3_05065"/>
<dbReference type="PATRIC" id="fig|795797.18.peg.1020"/>
<dbReference type="Pfam" id="PF00831">
    <property type="entry name" value="Ribosomal_L29"/>
    <property type="match status" value="1"/>
</dbReference>
<accession>D8J9J2</accession>
<keyword evidence="9" id="KW-1185">Reference proteome</keyword>
<dbReference type="GO" id="GO:1990904">
    <property type="term" value="C:ribonucleoprotein complex"/>
    <property type="evidence" value="ECO:0007669"/>
    <property type="project" value="UniProtKB-KW"/>
</dbReference>
<dbReference type="Gene3D" id="1.10.287.310">
    <property type="match status" value="1"/>
</dbReference>